<gene>
    <name evidence="1" type="ORF">M9H77_33204</name>
</gene>
<protein>
    <submittedName>
        <fullName evidence="1">Uncharacterized protein</fullName>
    </submittedName>
</protein>
<evidence type="ECO:0000313" key="2">
    <source>
        <dbReference type="Proteomes" id="UP001060085"/>
    </source>
</evidence>
<accession>A0ACB9ZIQ2</accession>
<keyword evidence="2" id="KW-1185">Reference proteome</keyword>
<dbReference type="Proteomes" id="UP001060085">
    <property type="component" value="Linkage Group LG08"/>
</dbReference>
<dbReference type="EMBL" id="CM044708">
    <property type="protein sequence ID" value="KAI5647199.1"/>
    <property type="molecule type" value="Genomic_DNA"/>
</dbReference>
<reference evidence="2" key="1">
    <citation type="journal article" date="2023" name="Nat. Plants">
        <title>Single-cell RNA sequencing provides a high-resolution roadmap for understanding the multicellular compartmentation of specialized metabolism.</title>
        <authorList>
            <person name="Sun S."/>
            <person name="Shen X."/>
            <person name="Li Y."/>
            <person name="Li Y."/>
            <person name="Wang S."/>
            <person name="Li R."/>
            <person name="Zhang H."/>
            <person name="Shen G."/>
            <person name="Guo B."/>
            <person name="Wei J."/>
            <person name="Xu J."/>
            <person name="St-Pierre B."/>
            <person name="Chen S."/>
            <person name="Sun C."/>
        </authorList>
    </citation>
    <scope>NUCLEOTIDE SEQUENCE [LARGE SCALE GENOMIC DNA]</scope>
</reference>
<comment type="caution">
    <text evidence="1">The sequence shown here is derived from an EMBL/GenBank/DDBJ whole genome shotgun (WGS) entry which is preliminary data.</text>
</comment>
<sequence length="647" mass="71299">MNAKRQSSSSSRSPATMSGHNNSIQSQHEPLPIVVALNCIEDTTLEAECLSGIAVVEHVSLSRLAESRIESAAAVLLHSLAFLPRAAQRRLRPWQLILCLGSSDRAVDSALASDLGLNRLVHVDVSRAEEIADTVMALFLGLLRRTHLLSRHALSASGWLGSVQPLCRGMRRCRGLVLGIVGRSASARSLATRSLAFRMSVLYFDVDEGNGKITRSSITFPPAARRMDTLNDLLAASDLISLHCTLTNETVQIINADCLQHIKPGAFLVNTGSSQLLDDCALKQLLIDGTLAGCALDGAEGPQWMEAWVREMPNVLILPRSADYSEEVWMEIREKTISILQTFFLDGVTPKDSVSDEEEESELGYENEEHVTQDAGSALKGSIGGELTEDIHLTAETSQRRTSKQLKESPGLHQSPVIPQNTSGRTEAKRSRSSKKSKRRHARQKSQHKVDDNLNVERESTSQHEDDTAMSGTDQVLSSNSRFASPDDLRGGKAPIEFIHESSEKSTKELSKKSDELLKDGCIIALHARDHQALNISRQRVKGGGWFLDTIPNVTKRDPAAQFLVVFRTKDTIGLRSFTAGGKLLQINRRMEFVFASHSFDVWESWTFEGSLEECRLVNCRNPLAVLDVRIEILAAVGEDGITRWLD</sequence>
<evidence type="ECO:0000313" key="1">
    <source>
        <dbReference type="EMBL" id="KAI5647199.1"/>
    </source>
</evidence>
<organism evidence="1 2">
    <name type="scientific">Catharanthus roseus</name>
    <name type="common">Madagascar periwinkle</name>
    <name type="synonym">Vinca rosea</name>
    <dbReference type="NCBI Taxonomy" id="4058"/>
    <lineage>
        <taxon>Eukaryota</taxon>
        <taxon>Viridiplantae</taxon>
        <taxon>Streptophyta</taxon>
        <taxon>Embryophyta</taxon>
        <taxon>Tracheophyta</taxon>
        <taxon>Spermatophyta</taxon>
        <taxon>Magnoliopsida</taxon>
        <taxon>eudicotyledons</taxon>
        <taxon>Gunneridae</taxon>
        <taxon>Pentapetalae</taxon>
        <taxon>asterids</taxon>
        <taxon>lamiids</taxon>
        <taxon>Gentianales</taxon>
        <taxon>Apocynaceae</taxon>
        <taxon>Rauvolfioideae</taxon>
        <taxon>Vinceae</taxon>
        <taxon>Catharanthinae</taxon>
        <taxon>Catharanthus</taxon>
    </lineage>
</organism>
<proteinExistence type="predicted"/>
<name>A0ACB9ZIQ2_CATRO</name>